<organism evidence="1 2">
    <name type="scientific">Aldrovandia affinis</name>
    <dbReference type="NCBI Taxonomy" id="143900"/>
    <lineage>
        <taxon>Eukaryota</taxon>
        <taxon>Metazoa</taxon>
        <taxon>Chordata</taxon>
        <taxon>Craniata</taxon>
        <taxon>Vertebrata</taxon>
        <taxon>Euteleostomi</taxon>
        <taxon>Actinopterygii</taxon>
        <taxon>Neopterygii</taxon>
        <taxon>Teleostei</taxon>
        <taxon>Notacanthiformes</taxon>
        <taxon>Halosauridae</taxon>
        <taxon>Aldrovandia</taxon>
    </lineage>
</organism>
<gene>
    <name evidence="1" type="ORF">AAFF_G00075380</name>
</gene>
<keyword evidence="2" id="KW-1185">Reference proteome</keyword>
<protein>
    <submittedName>
        <fullName evidence="1">Uncharacterized protein</fullName>
    </submittedName>
</protein>
<dbReference type="AlphaFoldDB" id="A0AAD7WD68"/>
<sequence length="143" mass="16543">MHHTHDDITDEACQFSEWFGAEADSEMKWAGLFCFRGEKTRLKGRQRILKWLQIFQRRATHADLESEEGHRQTGGLIHTLEQCLNRMQTVGLIHTLEQCLNRMQTVGLIHTLEQCLNRMQTVGLIHTLEQCLNRMQTGGSSTH</sequence>
<name>A0AAD7WD68_9TELE</name>
<dbReference type="EMBL" id="JAINUG010000146">
    <property type="protein sequence ID" value="KAJ8392413.1"/>
    <property type="molecule type" value="Genomic_DNA"/>
</dbReference>
<dbReference type="Proteomes" id="UP001221898">
    <property type="component" value="Unassembled WGS sequence"/>
</dbReference>
<evidence type="ECO:0000313" key="1">
    <source>
        <dbReference type="EMBL" id="KAJ8392413.1"/>
    </source>
</evidence>
<reference evidence="1" key="1">
    <citation type="journal article" date="2023" name="Science">
        <title>Genome structures resolve the early diversification of teleost fishes.</title>
        <authorList>
            <person name="Parey E."/>
            <person name="Louis A."/>
            <person name="Montfort J."/>
            <person name="Bouchez O."/>
            <person name="Roques C."/>
            <person name="Iampietro C."/>
            <person name="Lluch J."/>
            <person name="Castinel A."/>
            <person name="Donnadieu C."/>
            <person name="Desvignes T."/>
            <person name="Floi Bucao C."/>
            <person name="Jouanno E."/>
            <person name="Wen M."/>
            <person name="Mejri S."/>
            <person name="Dirks R."/>
            <person name="Jansen H."/>
            <person name="Henkel C."/>
            <person name="Chen W.J."/>
            <person name="Zahm M."/>
            <person name="Cabau C."/>
            <person name="Klopp C."/>
            <person name="Thompson A.W."/>
            <person name="Robinson-Rechavi M."/>
            <person name="Braasch I."/>
            <person name="Lecointre G."/>
            <person name="Bobe J."/>
            <person name="Postlethwait J.H."/>
            <person name="Berthelot C."/>
            <person name="Roest Crollius H."/>
            <person name="Guiguen Y."/>
        </authorList>
    </citation>
    <scope>NUCLEOTIDE SEQUENCE</scope>
    <source>
        <strain evidence="1">NC1722</strain>
    </source>
</reference>
<proteinExistence type="predicted"/>
<comment type="caution">
    <text evidence="1">The sequence shown here is derived from an EMBL/GenBank/DDBJ whole genome shotgun (WGS) entry which is preliminary data.</text>
</comment>
<accession>A0AAD7WD68</accession>
<evidence type="ECO:0000313" key="2">
    <source>
        <dbReference type="Proteomes" id="UP001221898"/>
    </source>
</evidence>